<name>A0A0S6VRI1_9BACT</name>
<dbReference type="Proteomes" id="UP000030700">
    <property type="component" value="Unassembled WGS sequence"/>
</dbReference>
<evidence type="ECO:0000259" key="1">
    <source>
        <dbReference type="Pfam" id="PF20013"/>
    </source>
</evidence>
<dbReference type="EMBL" id="DF820455">
    <property type="protein sequence ID" value="GAK49946.1"/>
    <property type="molecule type" value="Genomic_DNA"/>
</dbReference>
<keyword evidence="3" id="KW-1185">Reference proteome</keyword>
<organism evidence="2">
    <name type="scientific">Candidatus Moduliflexus flocculans</name>
    <dbReference type="NCBI Taxonomy" id="1499966"/>
    <lineage>
        <taxon>Bacteria</taxon>
        <taxon>Candidatus Moduliflexota</taxon>
        <taxon>Candidatus Moduliflexia</taxon>
        <taxon>Candidatus Moduliflexales</taxon>
        <taxon>Candidatus Moduliflexaceae</taxon>
    </lineage>
</organism>
<feature type="domain" description="GTPase-associated protein 1 N-terminal" evidence="1">
    <location>
        <begin position="3"/>
        <end position="123"/>
    </location>
</feature>
<gene>
    <name evidence="2" type="ORF">U14_01171</name>
</gene>
<dbReference type="STRING" id="1499966.U14_01171"/>
<sequence length="480" mass="54733">MKVEQQMFTSGKPEFVTVAITAGLSRDERITLERHSLYLLPTALMYQENVVTPVKYVFYPLHAKRGVVGKAIYAGKDSLGRPGNYFFHNLVFEFDDLQQEFDLNPAALIRAIEQQQHFRTTAPQTPLTPEEIASLPRLSEMAVPRIKQAELEQLLYVGLNFKSFQLPLLLYGTDCECLDLLERLYPLLPYQQRREFSFDTYSYGTGLTFRVQGLPPQPEFRQSFSPALTLNCSTLQVTAAFQMPAPPARFEAIRGLVLAGKTGELNALYALEHWLELGNFDEFTRRFGQTSAEIQHLLRDFHAPRLLAYLVEQRQTALFELLQPYLTSDDLAILSAAPELMRRYAEQADDRRAAIFAEWIAKFKRFSGDDLFLLPEEKRGAAIRILLDEMLKMPKSKEKQAQLEAVIRYAIHAPGMLLAVLQAVNPSDLGKQERAELKRLFETIPTAQKSPQILAEIERILQPPASFLQRISKKLGRSHN</sequence>
<dbReference type="AlphaFoldDB" id="A0A0S6VRI1"/>
<dbReference type="InterPro" id="IPR045402">
    <property type="entry name" value="GAP1-N2"/>
</dbReference>
<evidence type="ECO:0000313" key="3">
    <source>
        <dbReference type="Proteomes" id="UP000030700"/>
    </source>
</evidence>
<dbReference type="HOGENOM" id="CLU_568231_0_0_0"/>
<protein>
    <recommendedName>
        <fullName evidence="1">GTPase-associated protein 1 N-terminal domain-containing protein</fullName>
    </recommendedName>
</protein>
<proteinExistence type="predicted"/>
<reference evidence="2" key="1">
    <citation type="journal article" date="2015" name="PeerJ">
        <title>First genomic representation of candidate bacterial phylum KSB3 points to enhanced environmental sensing as a trigger of wastewater bulking.</title>
        <authorList>
            <person name="Sekiguchi Y."/>
            <person name="Ohashi A."/>
            <person name="Parks D.H."/>
            <person name="Yamauchi T."/>
            <person name="Tyson G.W."/>
            <person name="Hugenholtz P."/>
        </authorList>
    </citation>
    <scope>NUCLEOTIDE SEQUENCE [LARGE SCALE GENOMIC DNA]</scope>
</reference>
<dbReference type="Pfam" id="PF20013">
    <property type="entry name" value="GAP1-N2"/>
    <property type="match status" value="1"/>
</dbReference>
<accession>A0A0S6VRI1</accession>
<evidence type="ECO:0000313" key="2">
    <source>
        <dbReference type="EMBL" id="GAK49946.1"/>
    </source>
</evidence>